<evidence type="ECO:0000313" key="3">
    <source>
        <dbReference type="EMBL" id="GID66942.1"/>
    </source>
</evidence>
<protein>
    <submittedName>
        <fullName evidence="3">Serine hydrolase</fullName>
    </submittedName>
</protein>
<gene>
    <name evidence="3" type="ORF">Acy02nite_48230</name>
</gene>
<reference evidence="3" key="1">
    <citation type="submission" date="2021-01" db="EMBL/GenBank/DDBJ databases">
        <title>Whole genome shotgun sequence of Actinoplanes cyaneus NBRC 14990.</title>
        <authorList>
            <person name="Komaki H."/>
            <person name="Tamura T."/>
        </authorList>
    </citation>
    <scope>NUCLEOTIDE SEQUENCE</scope>
    <source>
        <strain evidence="3">NBRC 14990</strain>
    </source>
</reference>
<evidence type="ECO:0000256" key="1">
    <source>
        <dbReference type="SAM" id="SignalP"/>
    </source>
</evidence>
<keyword evidence="1" id="KW-0732">Signal</keyword>
<proteinExistence type="predicted"/>
<sequence>MLKRLVFVSAALAATVFAAQPAVAATGFAAQPAVAATRDPVRKDLEGLVAEGFPGALAVVRDEHGRVRKPTAGVGDLATGRPVPADGQVRIGSNTKTFVAVVMLQLVAEHRVRLDDPVEKYVPGLLRGQRITVRQVLQHTSGLPNYTDFLALDDLSLRYRHFEPQELLDLALAHPPVFPAGAGWAYSNTNYIVAGLLIERVTGRPLEEQIEKRVIRKAGLRHTYFPADHETGIRERHPQGYTPGPDGKPLDITDLDPSWGWAAGQMIATPSDLNTFFSALIHGRLLPKAQLAEMQRTVPADLFPGARYGLGLISFPLSCGGLAWGHGGDIPGYETRTEVTADGRAATVAVTAQPETEEAATKVLKTVDDALCAS</sequence>
<feature type="domain" description="Beta-lactamase-related" evidence="2">
    <location>
        <begin position="44"/>
        <end position="360"/>
    </location>
</feature>
<dbReference type="EMBL" id="BOMH01000036">
    <property type="protein sequence ID" value="GID66942.1"/>
    <property type="molecule type" value="Genomic_DNA"/>
</dbReference>
<name>A0A919IKI7_9ACTN</name>
<dbReference type="InterPro" id="IPR050491">
    <property type="entry name" value="AmpC-like"/>
</dbReference>
<keyword evidence="3" id="KW-0378">Hydrolase</keyword>
<feature type="chain" id="PRO_5037058158" evidence="1">
    <location>
        <begin position="25"/>
        <end position="374"/>
    </location>
</feature>
<dbReference type="GO" id="GO:0016787">
    <property type="term" value="F:hydrolase activity"/>
    <property type="evidence" value="ECO:0007669"/>
    <property type="project" value="UniProtKB-KW"/>
</dbReference>
<dbReference type="PANTHER" id="PTHR46825:SF7">
    <property type="entry name" value="D-ALANYL-D-ALANINE CARBOXYPEPTIDASE"/>
    <property type="match status" value="1"/>
</dbReference>
<evidence type="ECO:0000313" key="4">
    <source>
        <dbReference type="Proteomes" id="UP000619479"/>
    </source>
</evidence>
<dbReference type="InterPro" id="IPR001466">
    <property type="entry name" value="Beta-lactam-related"/>
</dbReference>
<dbReference type="InterPro" id="IPR012338">
    <property type="entry name" value="Beta-lactam/transpept-like"/>
</dbReference>
<evidence type="ECO:0000259" key="2">
    <source>
        <dbReference type="Pfam" id="PF00144"/>
    </source>
</evidence>
<accession>A0A919IKI7</accession>
<keyword evidence="4" id="KW-1185">Reference proteome</keyword>
<organism evidence="3 4">
    <name type="scientific">Actinoplanes cyaneus</name>
    <dbReference type="NCBI Taxonomy" id="52696"/>
    <lineage>
        <taxon>Bacteria</taxon>
        <taxon>Bacillati</taxon>
        <taxon>Actinomycetota</taxon>
        <taxon>Actinomycetes</taxon>
        <taxon>Micromonosporales</taxon>
        <taxon>Micromonosporaceae</taxon>
        <taxon>Actinoplanes</taxon>
    </lineage>
</organism>
<dbReference type="RefSeq" id="WP_203744082.1">
    <property type="nucleotide sequence ID" value="NZ_BAAAUC010000001.1"/>
</dbReference>
<comment type="caution">
    <text evidence="3">The sequence shown here is derived from an EMBL/GenBank/DDBJ whole genome shotgun (WGS) entry which is preliminary data.</text>
</comment>
<dbReference type="PANTHER" id="PTHR46825">
    <property type="entry name" value="D-ALANYL-D-ALANINE-CARBOXYPEPTIDASE/ENDOPEPTIDASE AMPH"/>
    <property type="match status" value="1"/>
</dbReference>
<dbReference type="Pfam" id="PF00144">
    <property type="entry name" value="Beta-lactamase"/>
    <property type="match status" value="1"/>
</dbReference>
<dbReference type="Gene3D" id="3.40.710.10">
    <property type="entry name" value="DD-peptidase/beta-lactamase superfamily"/>
    <property type="match status" value="1"/>
</dbReference>
<feature type="signal peptide" evidence="1">
    <location>
        <begin position="1"/>
        <end position="24"/>
    </location>
</feature>
<dbReference type="AlphaFoldDB" id="A0A919IKI7"/>
<dbReference type="Proteomes" id="UP000619479">
    <property type="component" value="Unassembled WGS sequence"/>
</dbReference>
<dbReference type="SUPFAM" id="SSF56601">
    <property type="entry name" value="beta-lactamase/transpeptidase-like"/>
    <property type="match status" value="1"/>
</dbReference>